<keyword evidence="2" id="KW-1185">Reference proteome</keyword>
<sequence length="190" mass="20802">MATNIHVFFELPDDLVLDVGQVLERLEPSTSGCVSVRTYWSSVGPPYSDQEAWTFSDRRSELAGDVSIEELTFSAPGAIFLDIRNRLGMIRTGARWRGFLAIDELHAVHLRAFKSIGKALGASRLVLTSDLDDPALDCFLDGKSLNDCIAALELEYGPAAGDCEAIAENIKLDVERGVPAVWFLSELANQ</sequence>
<accession>A0ABU3PA89</accession>
<dbReference type="RefSeq" id="WP_315650066.1">
    <property type="nucleotide sequence ID" value="NZ_JAVXZY010000003.1"/>
</dbReference>
<gene>
    <name evidence="1" type="ORF">RQP53_09520</name>
</gene>
<comment type="caution">
    <text evidence="1">The sequence shown here is derived from an EMBL/GenBank/DDBJ whole genome shotgun (WGS) entry which is preliminary data.</text>
</comment>
<evidence type="ECO:0000313" key="2">
    <source>
        <dbReference type="Proteomes" id="UP001246372"/>
    </source>
</evidence>
<protein>
    <recommendedName>
        <fullName evidence="3">CYTH domain-containing protein</fullName>
    </recommendedName>
</protein>
<name>A0ABU3PA89_9BURK</name>
<dbReference type="EMBL" id="JAVXZY010000003">
    <property type="protein sequence ID" value="MDT8999504.1"/>
    <property type="molecule type" value="Genomic_DNA"/>
</dbReference>
<evidence type="ECO:0000313" key="1">
    <source>
        <dbReference type="EMBL" id="MDT8999504.1"/>
    </source>
</evidence>
<reference evidence="1" key="1">
    <citation type="submission" date="2023-09" db="EMBL/GenBank/DDBJ databases">
        <title>Paucibacter sp. APW11 Genome sequencing and assembly.</title>
        <authorList>
            <person name="Kim I."/>
        </authorList>
    </citation>
    <scope>NUCLEOTIDE SEQUENCE</scope>
    <source>
        <strain evidence="1">APW11</strain>
    </source>
</reference>
<dbReference type="Proteomes" id="UP001246372">
    <property type="component" value="Unassembled WGS sequence"/>
</dbReference>
<proteinExistence type="predicted"/>
<organism evidence="1 2">
    <name type="scientific">Roseateles aquae</name>
    <dbReference type="NCBI Taxonomy" id="3077235"/>
    <lineage>
        <taxon>Bacteria</taxon>
        <taxon>Pseudomonadati</taxon>
        <taxon>Pseudomonadota</taxon>
        <taxon>Betaproteobacteria</taxon>
        <taxon>Burkholderiales</taxon>
        <taxon>Sphaerotilaceae</taxon>
        <taxon>Roseateles</taxon>
    </lineage>
</organism>
<evidence type="ECO:0008006" key="3">
    <source>
        <dbReference type="Google" id="ProtNLM"/>
    </source>
</evidence>